<gene>
    <name evidence="13" type="ORF">DSTB1V02_LOCUS11506</name>
</gene>
<evidence type="ECO:0000256" key="2">
    <source>
        <dbReference type="ARBA" id="ARBA00004922"/>
    </source>
</evidence>
<dbReference type="InterPro" id="IPR026050">
    <property type="entry name" value="C1GALT1/C1GALT1_chp1"/>
</dbReference>
<evidence type="ECO:0000313" key="14">
    <source>
        <dbReference type="Proteomes" id="UP000677054"/>
    </source>
</evidence>
<keyword evidence="9" id="KW-0735">Signal-anchor</keyword>
<feature type="domain" description="Fringe-like glycosyltransferase" evidence="12">
    <location>
        <begin position="32"/>
        <end position="132"/>
    </location>
</feature>
<feature type="non-terminal residue" evidence="13">
    <location>
        <position position="1"/>
    </location>
</feature>
<dbReference type="Pfam" id="PF02434">
    <property type="entry name" value="Fringe"/>
    <property type="match status" value="1"/>
</dbReference>
<dbReference type="PANTHER" id="PTHR23033">
    <property type="entry name" value="BETA1,3-GALACTOSYLTRANSFERASE"/>
    <property type="match status" value="1"/>
</dbReference>
<dbReference type="EC" id="2.4.1.122" evidence="4"/>
<keyword evidence="14" id="KW-1185">Reference proteome</keyword>
<evidence type="ECO:0000256" key="9">
    <source>
        <dbReference type="ARBA" id="ARBA00022968"/>
    </source>
</evidence>
<evidence type="ECO:0000313" key="13">
    <source>
        <dbReference type="EMBL" id="CAD7251744.1"/>
    </source>
</evidence>
<evidence type="ECO:0000256" key="7">
    <source>
        <dbReference type="ARBA" id="ARBA00022692"/>
    </source>
</evidence>
<reference evidence="13" key="1">
    <citation type="submission" date="2020-11" db="EMBL/GenBank/DDBJ databases">
        <authorList>
            <person name="Tran Van P."/>
        </authorList>
    </citation>
    <scope>NUCLEOTIDE SEQUENCE</scope>
</reference>
<evidence type="ECO:0000256" key="6">
    <source>
        <dbReference type="ARBA" id="ARBA00022679"/>
    </source>
</evidence>
<dbReference type="Gene3D" id="3.90.550.50">
    <property type="match status" value="1"/>
</dbReference>
<protein>
    <recommendedName>
        <fullName evidence="4">N-acetylgalactosaminide beta-1,3-galactosyltransferase</fullName>
        <ecNumber evidence="4">2.4.1.122</ecNumber>
    </recommendedName>
</protein>
<keyword evidence="6" id="KW-0808">Transferase</keyword>
<dbReference type="Proteomes" id="UP000677054">
    <property type="component" value="Unassembled WGS sequence"/>
</dbReference>
<dbReference type="EMBL" id="LR903304">
    <property type="protein sequence ID" value="CAD7251744.1"/>
    <property type="molecule type" value="Genomic_DNA"/>
</dbReference>
<organism evidence="13">
    <name type="scientific">Darwinula stevensoni</name>
    <dbReference type="NCBI Taxonomy" id="69355"/>
    <lineage>
        <taxon>Eukaryota</taxon>
        <taxon>Metazoa</taxon>
        <taxon>Ecdysozoa</taxon>
        <taxon>Arthropoda</taxon>
        <taxon>Crustacea</taxon>
        <taxon>Oligostraca</taxon>
        <taxon>Ostracoda</taxon>
        <taxon>Podocopa</taxon>
        <taxon>Podocopida</taxon>
        <taxon>Darwinulocopina</taxon>
        <taxon>Darwinuloidea</taxon>
        <taxon>Darwinulidae</taxon>
        <taxon>Darwinula</taxon>
    </lineage>
</organism>
<evidence type="ECO:0000256" key="3">
    <source>
        <dbReference type="ARBA" id="ARBA00006462"/>
    </source>
</evidence>
<evidence type="ECO:0000256" key="5">
    <source>
        <dbReference type="ARBA" id="ARBA00022676"/>
    </source>
</evidence>
<evidence type="ECO:0000259" key="12">
    <source>
        <dbReference type="Pfam" id="PF02434"/>
    </source>
</evidence>
<evidence type="ECO:0000256" key="1">
    <source>
        <dbReference type="ARBA" id="ARBA00004606"/>
    </source>
</evidence>
<dbReference type="AlphaFoldDB" id="A0A7R9FR89"/>
<keyword evidence="7" id="KW-0812">Transmembrane</keyword>
<keyword evidence="11" id="KW-0472">Membrane</keyword>
<dbReference type="UniPathway" id="UPA00378"/>
<evidence type="ECO:0000256" key="4">
    <source>
        <dbReference type="ARBA" id="ARBA00012557"/>
    </source>
</evidence>
<keyword evidence="8" id="KW-0547">Nucleotide-binding</keyword>
<sequence length="212" mass="24753">PSLPAVALPTSEGRNHLWKNTREAVRYIYKHHRDDADWFLKADDDTYVIMENLRYMLIKHDPREPVYFGCRFKFPLAHTQGGYMSGGPGYVMSREAVERFVEKALPNPALCPPLQKDEDVGMGKCMHAVGVEAGDSRDELGRWRFLPFEPEFHINPDNRKGYKWKWFSCHSYYSFSEGLQCCSDTVISFHYISPEQMHILEYLIYHVHPYGL</sequence>
<proteinExistence type="inferred from homology"/>
<dbReference type="PANTHER" id="PTHR23033:SF14">
    <property type="entry name" value="GLYCOPROTEIN-N-ACETYLGALACTOSAMINE 3-BETA-GALACTOSYLTRANSFERASE 1-RELATED"/>
    <property type="match status" value="1"/>
</dbReference>
<dbReference type="EMBL" id="CAJPEV010003787">
    <property type="protein sequence ID" value="CAG0900537.1"/>
    <property type="molecule type" value="Genomic_DNA"/>
</dbReference>
<keyword evidence="10" id="KW-1133">Transmembrane helix</keyword>
<comment type="similarity">
    <text evidence="3">Belongs to the glycosyltransferase 31 family. Beta3-Gal-T subfamily.</text>
</comment>
<evidence type="ECO:0000256" key="10">
    <source>
        <dbReference type="ARBA" id="ARBA00022989"/>
    </source>
</evidence>
<comment type="pathway">
    <text evidence="2">Protein modification; protein glycosylation.</text>
</comment>
<evidence type="ECO:0000256" key="8">
    <source>
        <dbReference type="ARBA" id="ARBA00022741"/>
    </source>
</evidence>
<dbReference type="OrthoDB" id="414175at2759"/>
<dbReference type="InterPro" id="IPR003378">
    <property type="entry name" value="Fringe-like_glycosylTrfase"/>
</dbReference>
<accession>A0A7R9FR89</accession>
<evidence type="ECO:0000256" key="11">
    <source>
        <dbReference type="ARBA" id="ARBA00023136"/>
    </source>
</evidence>
<keyword evidence="5" id="KW-0328">Glycosyltransferase</keyword>
<name>A0A7R9FR89_9CRUS</name>
<dbReference type="GO" id="GO:0016263">
    <property type="term" value="F:glycoprotein-N-acetylgalactosamine 3-beta-galactosyltransferase activity"/>
    <property type="evidence" value="ECO:0007669"/>
    <property type="project" value="UniProtKB-EC"/>
</dbReference>
<comment type="subcellular location">
    <subcellularLocation>
        <location evidence="1">Membrane</location>
        <topology evidence="1">Single-pass type II membrane protein</topology>
    </subcellularLocation>
</comment>
<dbReference type="GO" id="GO:0016020">
    <property type="term" value="C:membrane"/>
    <property type="evidence" value="ECO:0007669"/>
    <property type="project" value="UniProtKB-SubCell"/>
</dbReference>
<dbReference type="GO" id="GO:0000166">
    <property type="term" value="F:nucleotide binding"/>
    <property type="evidence" value="ECO:0007669"/>
    <property type="project" value="UniProtKB-KW"/>
</dbReference>